<evidence type="ECO:0000256" key="6">
    <source>
        <dbReference type="ARBA" id="ARBA00023027"/>
    </source>
</evidence>
<dbReference type="Pfam" id="PF05173">
    <property type="entry name" value="DapB_C"/>
    <property type="match status" value="1"/>
</dbReference>
<evidence type="ECO:0000256" key="10">
    <source>
        <dbReference type="ARBA" id="ARBA00049080"/>
    </source>
</evidence>
<proteinExistence type="inferred from homology"/>
<dbReference type="Gene3D" id="3.30.360.10">
    <property type="entry name" value="Dihydrodipicolinate Reductase, domain 2"/>
    <property type="match status" value="1"/>
</dbReference>
<keyword evidence="5 14" id="KW-0560">Oxidoreductase</keyword>
<keyword evidence="3" id="KW-0521">NADP</keyword>
<dbReference type="InterPro" id="IPR023940">
    <property type="entry name" value="DHDPR_bac"/>
</dbReference>
<dbReference type="EMBL" id="UOEE01000262">
    <property type="protein sequence ID" value="VAV98369.1"/>
    <property type="molecule type" value="Genomic_DNA"/>
</dbReference>
<evidence type="ECO:0000256" key="11">
    <source>
        <dbReference type="ARBA" id="ARBA00049396"/>
    </source>
</evidence>
<comment type="catalytic activity">
    <reaction evidence="11">
        <text>(S)-2,3,4,5-tetrahydrodipicolinate + NAD(+) + H2O = (2S,4S)-4-hydroxy-2,3,4,5-tetrahydrodipicolinate + NADH + H(+)</text>
        <dbReference type="Rhea" id="RHEA:35323"/>
        <dbReference type="ChEBI" id="CHEBI:15377"/>
        <dbReference type="ChEBI" id="CHEBI:15378"/>
        <dbReference type="ChEBI" id="CHEBI:16845"/>
        <dbReference type="ChEBI" id="CHEBI:57540"/>
        <dbReference type="ChEBI" id="CHEBI:57945"/>
        <dbReference type="ChEBI" id="CHEBI:67139"/>
        <dbReference type="EC" id="1.17.1.8"/>
    </reaction>
</comment>
<reference evidence="14" key="1">
    <citation type="submission" date="2018-06" db="EMBL/GenBank/DDBJ databases">
        <authorList>
            <person name="Zhirakovskaya E."/>
        </authorList>
    </citation>
    <scope>NUCLEOTIDE SEQUENCE</scope>
</reference>
<dbReference type="Gene3D" id="3.40.50.720">
    <property type="entry name" value="NAD(P)-binding Rossmann-like Domain"/>
    <property type="match status" value="1"/>
</dbReference>
<keyword evidence="4" id="KW-0220">Diaminopimelate biosynthesis</keyword>
<dbReference type="SUPFAM" id="SSF51735">
    <property type="entry name" value="NAD(P)-binding Rossmann-fold domains"/>
    <property type="match status" value="1"/>
</dbReference>
<comment type="catalytic activity">
    <reaction evidence="10">
        <text>(S)-2,3,4,5-tetrahydrodipicolinate + NADP(+) + H2O = (2S,4S)-4-hydroxy-2,3,4,5-tetrahydrodipicolinate + NADPH + H(+)</text>
        <dbReference type="Rhea" id="RHEA:35331"/>
        <dbReference type="ChEBI" id="CHEBI:15377"/>
        <dbReference type="ChEBI" id="CHEBI:15378"/>
        <dbReference type="ChEBI" id="CHEBI:16845"/>
        <dbReference type="ChEBI" id="CHEBI:57783"/>
        <dbReference type="ChEBI" id="CHEBI:58349"/>
        <dbReference type="ChEBI" id="CHEBI:67139"/>
        <dbReference type="EC" id="1.17.1.8"/>
    </reaction>
</comment>
<evidence type="ECO:0000256" key="3">
    <source>
        <dbReference type="ARBA" id="ARBA00022857"/>
    </source>
</evidence>
<dbReference type="EC" id="1.17.1.8" evidence="9"/>
<dbReference type="CDD" id="cd02274">
    <property type="entry name" value="DHDPR_N"/>
    <property type="match status" value="1"/>
</dbReference>
<evidence type="ECO:0000256" key="8">
    <source>
        <dbReference type="ARBA" id="ARBA00037922"/>
    </source>
</evidence>
<dbReference type="GO" id="GO:0009089">
    <property type="term" value="P:lysine biosynthetic process via diaminopimelate"/>
    <property type="evidence" value="ECO:0007669"/>
    <property type="project" value="InterPro"/>
</dbReference>
<dbReference type="InterPro" id="IPR000846">
    <property type="entry name" value="DapB_N"/>
</dbReference>
<evidence type="ECO:0000256" key="2">
    <source>
        <dbReference type="ARBA" id="ARBA00022605"/>
    </source>
</evidence>
<sequence>MSHLPIRLAIAGHTGRLGREICASFAQEDGFVLAFGLGRNDNPLSTNSPGFDVLLDVSSCEGVIERLPVLQQLGKPVVIGVTGFDQKQIQQIKAAAKTLPILLSGNFSIGVNLLLQQVRDVARTLGDRANIHISETHHTAKKDFPSGTALMLADAVMQGRGQNMKIDCALHPQQPDTGQSKTIAITSFRQSGVIGQHTVAFDIEDETTSYQHTANARSIFANGALIAAKWLVDRQPGFYQMRDVLGGGLV</sequence>
<evidence type="ECO:0000256" key="5">
    <source>
        <dbReference type="ARBA" id="ARBA00023002"/>
    </source>
</evidence>
<evidence type="ECO:0000256" key="4">
    <source>
        <dbReference type="ARBA" id="ARBA00022915"/>
    </source>
</evidence>
<comment type="pathway">
    <text evidence="8">Amino-acid biosynthesis; L-lysine biosynthesis via DAP pathway; (S)-tetrahydrodipicolinate from L-aspartate: step 4/4.</text>
</comment>
<keyword evidence="2" id="KW-0028">Amino-acid biosynthesis</keyword>
<evidence type="ECO:0000256" key="1">
    <source>
        <dbReference type="ARBA" id="ARBA00006642"/>
    </source>
</evidence>
<evidence type="ECO:0000259" key="12">
    <source>
        <dbReference type="Pfam" id="PF01113"/>
    </source>
</evidence>
<evidence type="ECO:0000259" key="13">
    <source>
        <dbReference type="Pfam" id="PF05173"/>
    </source>
</evidence>
<dbReference type="SUPFAM" id="SSF55347">
    <property type="entry name" value="Glyceraldehyde-3-phosphate dehydrogenase-like, C-terminal domain"/>
    <property type="match status" value="1"/>
</dbReference>
<gene>
    <name evidence="14" type="ORF">MNBD_ALPHA06-2010</name>
</gene>
<organism evidence="14">
    <name type="scientific">hydrothermal vent metagenome</name>
    <dbReference type="NCBI Taxonomy" id="652676"/>
    <lineage>
        <taxon>unclassified sequences</taxon>
        <taxon>metagenomes</taxon>
        <taxon>ecological metagenomes</taxon>
    </lineage>
</organism>
<dbReference type="InterPro" id="IPR036291">
    <property type="entry name" value="NAD(P)-bd_dom_sf"/>
</dbReference>
<protein>
    <recommendedName>
        <fullName evidence="9">4-hydroxy-tetrahydrodipicolinate reductase</fullName>
        <ecNumber evidence="9">1.17.1.8</ecNumber>
    </recommendedName>
</protein>
<dbReference type="PANTHER" id="PTHR20836">
    <property type="entry name" value="DIHYDRODIPICOLINATE REDUCTASE"/>
    <property type="match status" value="1"/>
</dbReference>
<keyword evidence="7" id="KW-0457">Lysine biosynthesis</keyword>
<evidence type="ECO:0000256" key="9">
    <source>
        <dbReference type="ARBA" id="ARBA00038983"/>
    </source>
</evidence>
<feature type="domain" description="Dihydrodipicolinate reductase N-terminal" evidence="12">
    <location>
        <begin position="6"/>
        <end position="107"/>
    </location>
</feature>
<feature type="domain" description="Dihydrodipicolinate reductase C-terminal" evidence="13">
    <location>
        <begin position="110"/>
        <end position="245"/>
    </location>
</feature>
<dbReference type="GO" id="GO:0008839">
    <property type="term" value="F:4-hydroxy-tetrahydrodipicolinate reductase"/>
    <property type="evidence" value="ECO:0007669"/>
    <property type="project" value="UniProtKB-EC"/>
</dbReference>
<dbReference type="HAMAP" id="MF_00102">
    <property type="entry name" value="DapB"/>
    <property type="match status" value="1"/>
</dbReference>
<accession>A0A3B0S268</accession>
<dbReference type="PIRSF" id="PIRSF000161">
    <property type="entry name" value="DHPR"/>
    <property type="match status" value="1"/>
</dbReference>
<dbReference type="NCBIfam" id="TIGR00036">
    <property type="entry name" value="dapB"/>
    <property type="match status" value="1"/>
</dbReference>
<dbReference type="InterPro" id="IPR022663">
    <property type="entry name" value="DapB_C"/>
</dbReference>
<dbReference type="PANTHER" id="PTHR20836:SF0">
    <property type="entry name" value="4-HYDROXY-TETRAHYDRODIPICOLINATE REDUCTASE 1, CHLOROPLASTIC-RELATED"/>
    <property type="match status" value="1"/>
</dbReference>
<keyword evidence="6" id="KW-0520">NAD</keyword>
<comment type="similarity">
    <text evidence="1">Belongs to the DapB family.</text>
</comment>
<dbReference type="GO" id="GO:0019877">
    <property type="term" value="P:diaminopimelate biosynthetic process"/>
    <property type="evidence" value="ECO:0007669"/>
    <property type="project" value="UniProtKB-KW"/>
</dbReference>
<dbReference type="AlphaFoldDB" id="A0A3B0S268"/>
<dbReference type="Pfam" id="PF01113">
    <property type="entry name" value="DapB_N"/>
    <property type="match status" value="1"/>
</dbReference>
<evidence type="ECO:0000256" key="7">
    <source>
        <dbReference type="ARBA" id="ARBA00023154"/>
    </source>
</evidence>
<dbReference type="GO" id="GO:0005829">
    <property type="term" value="C:cytosol"/>
    <property type="evidence" value="ECO:0007669"/>
    <property type="project" value="TreeGrafter"/>
</dbReference>
<name>A0A3B0S268_9ZZZZ</name>
<evidence type="ECO:0000313" key="14">
    <source>
        <dbReference type="EMBL" id="VAV98369.1"/>
    </source>
</evidence>